<gene>
    <name evidence="2" type="ORF">RIF29_07416</name>
</gene>
<feature type="compositionally biased region" description="Basic and acidic residues" evidence="1">
    <location>
        <begin position="69"/>
        <end position="86"/>
    </location>
</feature>
<evidence type="ECO:0008006" key="4">
    <source>
        <dbReference type="Google" id="ProtNLM"/>
    </source>
</evidence>
<dbReference type="PANTHER" id="PTHR33098:SF112">
    <property type="entry name" value="COTTON FIBER PROTEIN"/>
    <property type="match status" value="1"/>
</dbReference>
<dbReference type="EMBL" id="JAYWIO010000001">
    <property type="protein sequence ID" value="KAK7291891.1"/>
    <property type="molecule type" value="Genomic_DNA"/>
</dbReference>
<sequence>MTKQNKPSTLISRLKAAVNKVRLLLSSTVLSRTWHAATVLRRASMSKRHLSFNDRPGLILYASEETGSESDHEGEGEGCSSRELHRTISFPSSSSDDDIDKRAEAFIANFRKQLRMERQISLQLRYCRQPSFELFNSP</sequence>
<dbReference type="PANTHER" id="PTHR33098">
    <property type="entry name" value="COTTON FIBER (DUF761)"/>
    <property type="match status" value="1"/>
</dbReference>
<feature type="region of interest" description="Disordered" evidence="1">
    <location>
        <begin position="63"/>
        <end position="97"/>
    </location>
</feature>
<evidence type="ECO:0000256" key="1">
    <source>
        <dbReference type="SAM" id="MobiDB-lite"/>
    </source>
</evidence>
<evidence type="ECO:0000313" key="2">
    <source>
        <dbReference type="EMBL" id="KAK7291891.1"/>
    </source>
</evidence>
<dbReference type="Pfam" id="PF05553">
    <property type="entry name" value="DUF761"/>
    <property type="match status" value="1"/>
</dbReference>
<organism evidence="2 3">
    <name type="scientific">Crotalaria pallida</name>
    <name type="common">Smooth rattlebox</name>
    <name type="synonym">Crotalaria striata</name>
    <dbReference type="NCBI Taxonomy" id="3830"/>
    <lineage>
        <taxon>Eukaryota</taxon>
        <taxon>Viridiplantae</taxon>
        <taxon>Streptophyta</taxon>
        <taxon>Embryophyta</taxon>
        <taxon>Tracheophyta</taxon>
        <taxon>Spermatophyta</taxon>
        <taxon>Magnoliopsida</taxon>
        <taxon>eudicotyledons</taxon>
        <taxon>Gunneridae</taxon>
        <taxon>Pentapetalae</taxon>
        <taxon>rosids</taxon>
        <taxon>fabids</taxon>
        <taxon>Fabales</taxon>
        <taxon>Fabaceae</taxon>
        <taxon>Papilionoideae</taxon>
        <taxon>50 kb inversion clade</taxon>
        <taxon>genistoids sensu lato</taxon>
        <taxon>core genistoids</taxon>
        <taxon>Crotalarieae</taxon>
        <taxon>Crotalaria</taxon>
    </lineage>
</organism>
<reference evidence="2 3" key="1">
    <citation type="submission" date="2024-01" db="EMBL/GenBank/DDBJ databases">
        <title>The genomes of 5 underutilized Papilionoideae crops provide insights into root nodulation and disease resistanc.</title>
        <authorList>
            <person name="Yuan L."/>
        </authorList>
    </citation>
    <scope>NUCLEOTIDE SEQUENCE [LARGE SCALE GENOMIC DNA]</scope>
    <source>
        <strain evidence="2">ZHUSHIDOU_FW_LH</strain>
        <tissue evidence="2">Leaf</tissue>
    </source>
</reference>
<name>A0AAN9PBD2_CROPI</name>
<dbReference type="InterPro" id="IPR008480">
    <property type="entry name" value="DUF761_pln"/>
</dbReference>
<comment type="caution">
    <text evidence="2">The sequence shown here is derived from an EMBL/GenBank/DDBJ whole genome shotgun (WGS) entry which is preliminary data.</text>
</comment>
<accession>A0AAN9PBD2</accession>
<dbReference type="Proteomes" id="UP001372338">
    <property type="component" value="Unassembled WGS sequence"/>
</dbReference>
<keyword evidence="3" id="KW-1185">Reference proteome</keyword>
<dbReference type="AlphaFoldDB" id="A0AAN9PBD2"/>
<evidence type="ECO:0000313" key="3">
    <source>
        <dbReference type="Proteomes" id="UP001372338"/>
    </source>
</evidence>
<proteinExistence type="predicted"/>
<protein>
    <recommendedName>
        <fullName evidence="4">Cotton fiber protein</fullName>
    </recommendedName>
</protein>